<protein>
    <recommendedName>
        <fullName evidence="14">Glucan endo-1,3-beta-D-glucosidase 1</fullName>
        <ecNumber evidence="4">3.2.1.39</ecNumber>
    </recommendedName>
    <alternativeName>
        <fullName evidence="15">Daughter specific expression protein 4</fullName>
    </alternativeName>
</protein>
<evidence type="ECO:0000256" key="3">
    <source>
        <dbReference type="ARBA" id="ARBA00010730"/>
    </source>
</evidence>
<keyword evidence="11" id="KW-0326">Glycosidase</keyword>
<dbReference type="GO" id="GO:0042973">
    <property type="term" value="F:glucan endo-1,3-beta-D-glucosidase activity"/>
    <property type="evidence" value="ECO:0007669"/>
    <property type="project" value="UniProtKB-EC"/>
</dbReference>
<feature type="region of interest" description="Disordered" evidence="16">
    <location>
        <begin position="262"/>
        <end position="295"/>
    </location>
</feature>
<dbReference type="GO" id="GO:0000920">
    <property type="term" value="P:septum digestion after cytokinesis"/>
    <property type="evidence" value="ECO:0007669"/>
    <property type="project" value="UniProtKB-ARBA"/>
</dbReference>
<feature type="domain" description="Glycosyl hydrolase family 81 C-terminal" evidence="19">
    <location>
        <begin position="911"/>
        <end position="1264"/>
    </location>
</feature>
<dbReference type="FunFam" id="2.70.98.30:FF:000006">
    <property type="entry name" value="Endo-1,3-beta-glucanase Engl1"/>
    <property type="match status" value="1"/>
</dbReference>
<dbReference type="FunFam" id="1.20.5.420:FF:000008">
    <property type="entry name" value="Endo-1,3-beta-glucanase Engl1"/>
    <property type="match status" value="1"/>
</dbReference>
<dbReference type="GO" id="GO:0052861">
    <property type="term" value="F:endo-1,3(4)-beta-glucanase activity"/>
    <property type="evidence" value="ECO:0007669"/>
    <property type="project" value="InterPro"/>
</dbReference>
<feature type="region of interest" description="Disordered" evidence="16">
    <location>
        <begin position="390"/>
        <end position="411"/>
    </location>
</feature>
<evidence type="ECO:0000256" key="11">
    <source>
        <dbReference type="ARBA" id="ARBA00023295"/>
    </source>
</evidence>
<evidence type="ECO:0000256" key="7">
    <source>
        <dbReference type="ARBA" id="ARBA00022729"/>
    </source>
</evidence>
<feature type="domain" description="Glycosyl hydrolase family 81 N-terminal" evidence="18">
    <location>
        <begin position="578"/>
        <end position="902"/>
    </location>
</feature>
<proteinExistence type="inferred from homology"/>
<keyword evidence="13" id="KW-0624">Polysaccharide degradation</keyword>
<dbReference type="PANTHER" id="PTHR31983:SF20">
    <property type="entry name" value="GLUCAN ENDO-1,3-BETA-D-GLUCOSIDASE 1"/>
    <property type="match status" value="1"/>
</dbReference>
<evidence type="ECO:0000256" key="9">
    <source>
        <dbReference type="ARBA" id="ARBA00023180"/>
    </source>
</evidence>
<reference evidence="21" key="1">
    <citation type="journal article" date="2013" name="Genome Announc.">
        <title>Genome sequence of the food spoilage yeast Zygosaccharomyces bailii CLIB 213(T).</title>
        <authorList>
            <person name="Galeote V."/>
            <person name="Bigey F."/>
            <person name="Devillers H."/>
            <person name="Neuveglise C."/>
            <person name="Dequin S."/>
        </authorList>
    </citation>
    <scope>NUCLEOTIDE SEQUENCE [LARGE SCALE GENOMIC DNA]</scope>
    <source>
        <strain evidence="21">CLIB 213 / ATCC 58445 / CBS 680 / CCRC 21525 / NBRC 1098 / NCYC 1416 / NRRL Y-2227</strain>
    </source>
</reference>
<keyword evidence="10" id="KW-0119">Carbohydrate metabolism</keyword>
<accession>A0A8J2X9W4</accession>
<evidence type="ECO:0000256" key="15">
    <source>
        <dbReference type="ARBA" id="ARBA00075210"/>
    </source>
</evidence>
<evidence type="ECO:0000256" key="2">
    <source>
        <dbReference type="ARBA" id="ARBA00004191"/>
    </source>
</evidence>
<keyword evidence="6" id="KW-0964">Secreted</keyword>
<keyword evidence="8" id="KW-0378">Hydrolase</keyword>
<evidence type="ECO:0000259" key="18">
    <source>
        <dbReference type="Pfam" id="PF03639"/>
    </source>
</evidence>
<dbReference type="OrthoDB" id="4473401at2759"/>
<dbReference type="InterPro" id="IPR040451">
    <property type="entry name" value="GH81_N"/>
</dbReference>
<keyword evidence="7 17" id="KW-0732">Signal</keyword>
<dbReference type="Proteomes" id="UP000019375">
    <property type="component" value="Unassembled WGS sequence"/>
</dbReference>
<feature type="compositionally biased region" description="Polar residues" evidence="16">
    <location>
        <begin position="329"/>
        <end position="353"/>
    </location>
</feature>
<dbReference type="InterPro" id="IPR040720">
    <property type="entry name" value="GH81_C"/>
</dbReference>
<dbReference type="Gene3D" id="2.70.98.30">
    <property type="entry name" value="Golgi alpha-mannosidase II, domain 4"/>
    <property type="match status" value="1"/>
</dbReference>
<comment type="subcellular location">
    <subcellularLocation>
        <location evidence="2">Secreted</location>
        <location evidence="2">Cell wall</location>
    </subcellularLocation>
</comment>
<evidence type="ECO:0000256" key="16">
    <source>
        <dbReference type="SAM" id="MobiDB-lite"/>
    </source>
</evidence>
<evidence type="ECO:0000256" key="5">
    <source>
        <dbReference type="ARBA" id="ARBA00022512"/>
    </source>
</evidence>
<dbReference type="GO" id="GO:0009986">
    <property type="term" value="C:cell surface"/>
    <property type="evidence" value="ECO:0007669"/>
    <property type="project" value="TreeGrafter"/>
</dbReference>
<evidence type="ECO:0000256" key="8">
    <source>
        <dbReference type="ARBA" id="ARBA00022801"/>
    </source>
</evidence>
<evidence type="ECO:0000256" key="4">
    <source>
        <dbReference type="ARBA" id="ARBA00012780"/>
    </source>
</evidence>
<feature type="compositionally biased region" description="Low complexity" evidence="16">
    <location>
        <begin position="104"/>
        <end position="118"/>
    </location>
</feature>
<comment type="similarity">
    <text evidence="3">Belongs to the glycosyl hydrolase 81 family.</text>
</comment>
<keyword evidence="12" id="KW-0961">Cell wall biogenesis/degradation</keyword>
<dbReference type="GO" id="GO:0071555">
    <property type="term" value="P:cell wall organization"/>
    <property type="evidence" value="ECO:0007669"/>
    <property type="project" value="UniProtKB-KW"/>
</dbReference>
<evidence type="ECO:0000313" key="20">
    <source>
        <dbReference type="EMBL" id="CDF90959.1"/>
    </source>
</evidence>
<dbReference type="Pfam" id="PF03639">
    <property type="entry name" value="Glyco_hydro_81"/>
    <property type="match status" value="1"/>
</dbReference>
<dbReference type="EMBL" id="HG316462">
    <property type="protein sequence ID" value="CDF90959.1"/>
    <property type="molecule type" value="Genomic_DNA"/>
</dbReference>
<dbReference type="EC" id="3.2.1.39" evidence="4"/>
<comment type="catalytic activity">
    <reaction evidence="1">
        <text>Hydrolysis of (1-&gt;3)-beta-D-glucosidic linkages in (1-&gt;3)-beta-D-glucans.</text>
        <dbReference type="EC" id="3.2.1.39"/>
    </reaction>
</comment>
<dbReference type="PANTHER" id="PTHR31983">
    <property type="entry name" value="ENDO-1,3(4)-BETA-GLUCANASE 1"/>
    <property type="match status" value="1"/>
</dbReference>
<evidence type="ECO:0000256" key="1">
    <source>
        <dbReference type="ARBA" id="ARBA00000382"/>
    </source>
</evidence>
<feature type="signal peptide" evidence="17">
    <location>
        <begin position="1"/>
        <end position="22"/>
    </location>
</feature>
<keyword evidence="5" id="KW-0134">Cell wall</keyword>
<dbReference type="InterPro" id="IPR005200">
    <property type="entry name" value="Endo-beta-glucanase"/>
</dbReference>
<dbReference type="GO" id="GO:0000272">
    <property type="term" value="P:polysaccharide catabolic process"/>
    <property type="evidence" value="ECO:0007669"/>
    <property type="project" value="UniProtKB-KW"/>
</dbReference>
<keyword evidence="21" id="KW-1185">Reference proteome</keyword>
<evidence type="ECO:0000256" key="12">
    <source>
        <dbReference type="ARBA" id="ARBA00023316"/>
    </source>
</evidence>
<dbReference type="Gene3D" id="1.20.5.420">
    <property type="entry name" value="Immunoglobulin FC, subunit C"/>
    <property type="match status" value="1"/>
</dbReference>
<feature type="region of interest" description="Disordered" evidence="16">
    <location>
        <begin position="329"/>
        <end position="356"/>
    </location>
</feature>
<feature type="compositionally biased region" description="Polar residues" evidence="16">
    <location>
        <begin position="275"/>
        <end position="295"/>
    </location>
</feature>
<organism evidence="20 21">
    <name type="scientific">Zygosaccharomyces bailii (strain CLIB 213 / ATCC 58445 / CBS 680 / BCRC 21525 / NBRC 1098 / NCYC 1416 / NRRL Y-2227)</name>
    <dbReference type="NCBI Taxonomy" id="1333698"/>
    <lineage>
        <taxon>Eukaryota</taxon>
        <taxon>Fungi</taxon>
        <taxon>Dikarya</taxon>
        <taxon>Ascomycota</taxon>
        <taxon>Saccharomycotina</taxon>
        <taxon>Saccharomycetes</taxon>
        <taxon>Saccharomycetales</taxon>
        <taxon>Saccharomycetaceae</taxon>
        <taxon>Zygosaccharomyces</taxon>
    </lineage>
</organism>
<evidence type="ECO:0000256" key="10">
    <source>
        <dbReference type="ARBA" id="ARBA00023277"/>
    </source>
</evidence>
<keyword evidence="9" id="KW-0325">Glycoprotein</keyword>
<evidence type="ECO:0000256" key="13">
    <source>
        <dbReference type="ARBA" id="ARBA00023326"/>
    </source>
</evidence>
<dbReference type="PROSITE" id="PS52008">
    <property type="entry name" value="GH81"/>
    <property type="match status" value="1"/>
</dbReference>
<gene>
    <name evidence="20" type="ORF">BN860_01618g</name>
</gene>
<evidence type="ECO:0000256" key="6">
    <source>
        <dbReference type="ARBA" id="ARBA00022525"/>
    </source>
</evidence>
<sequence length="1277" mass="136019">MIIGTPAILLFQLLSLTTCTRSLEVALETDIVLSSSNTIFTAGDPYIIADHVVPRVSATDQGSLSLLSVASSSNELNTKSASSSLSFTSETVRSGGSSSATMITSRSVSTTSTSETTVTVLPSEGDRTTLQPLSVVSGVLTVPYDSDATTSTSTIFTTSMPLSVSQTLGSILTSLTTNSNPLVTNSPSYSSQKITINTNTLTSALTISNSVVSIGPSINSTNNSKLISAHTAGKSLSLAPSGTVNSDSYIVSTEISRSANWTQGPYDSDTLLHPTVTQNSKQTGTSSASSYDLSDNHDTSIGSSISRWSTPAVNLTSHVTITPNYNQTTVSSSTIKEGSKTASMKNGTSLTGTSNSVQFSSSSYSSLLPYATPNPNFNQTATLSSITSQNSAATGSSNSTKSIGSKNSFRSISSSHTSQLQTLASTSNSNQFSALPSTISYANESTASSTISYGTARASNRNTTTLVGTSGSILSTSESTLRSQLTSASLLPSSASSTKQSLYSPVISSSSLFSSETFSKSGSSSTVSSWTSTTSTSLQQTITSKTATSETSTYSTISLFDAIATDEPPSVFGRSMNPLSPADGVSNDGPIETNKFYTNLLVGTQSSAVFVYPYSLWKYSSSYGTGFAIQHTTSSQYSFGDEDSEGNSEYLVNPLGIAHCVLSATSFDSSMTMEVNEMTFSSVKVTLTEGSSTSDYLEIPLVQGMGFSTGVYHGGLIAKIASSVGFSAVTEESSTNLPEGVLKYRITLLNGVTWLCYVVNPSGTMESSFSMEVTSTYTIEAADSIDGLIIQLAVAPESSDLEEFYDEAAGMYPTDFQVSGISDGTTATYEFSYNTEGSSASGNTIIFSLPHHQKSFSSSMADKYTGITLQSTTKGVMTGYLTNVLQFSQTMNTEISWLPWSSQLGSDPLSYSADQLKLLAEVANSELQVSISSSISGLNTYYLGKVIDKYAYILLTVSDIIGDESSTNSTLENLKSAFDILLSNSQTYPLLYDTRYGGIVSSGDWASTTTQYDFGNTYYNDHHFHYGYIIHAAAAIGHVDAKLGGTWAQENKEWVNSLVRDVANPSTEDQYFAQSRMFDWFHGHSWAAGLFENGNGKNEESSSEDYNFAYGMKLWGSVIGDSSMELRGDLMISIMSDSMNDYMLYDDSNTVEPSEIIGNKVSGILFDDIIDYTTYFGTNTEYIHGIHMLPITPASSAIRQPTFVSQEWSSKLSSIIESLESGWAGILRLNQALFDPLDSYNFFSASDFDSSTYLDNGMSRTWALAFSGGLANSLGLM</sequence>
<name>A0A8J2X9W4_ZYGB2</name>
<dbReference type="AlphaFoldDB" id="A0A8J2X9W4"/>
<evidence type="ECO:0000256" key="14">
    <source>
        <dbReference type="ARBA" id="ARBA00074614"/>
    </source>
</evidence>
<evidence type="ECO:0000256" key="17">
    <source>
        <dbReference type="SAM" id="SignalP"/>
    </source>
</evidence>
<feature type="region of interest" description="Disordered" evidence="16">
    <location>
        <begin position="87"/>
        <end position="118"/>
    </location>
</feature>
<evidence type="ECO:0000259" key="19">
    <source>
        <dbReference type="Pfam" id="PF17652"/>
    </source>
</evidence>
<feature type="chain" id="PRO_5035266721" description="Glucan endo-1,3-beta-D-glucosidase 1" evidence="17">
    <location>
        <begin position="23"/>
        <end position="1277"/>
    </location>
</feature>
<evidence type="ECO:0000313" key="21">
    <source>
        <dbReference type="Proteomes" id="UP000019375"/>
    </source>
</evidence>
<dbReference type="Pfam" id="PF17652">
    <property type="entry name" value="Glyco_hydro81C"/>
    <property type="match status" value="1"/>
</dbReference>